<dbReference type="Proteomes" id="UP000252345">
    <property type="component" value="Unassembled WGS sequence"/>
</dbReference>
<keyword evidence="2" id="KW-1185">Reference proteome</keyword>
<name>A0A366KDK4_9BIFI</name>
<dbReference type="InterPro" id="IPR025503">
    <property type="entry name" value="DUF4391"/>
</dbReference>
<protein>
    <recommendedName>
        <fullName evidence="3">DUF4391 domain-containing protein</fullName>
    </recommendedName>
</protein>
<evidence type="ECO:0008006" key="3">
    <source>
        <dbReference type="Google" id="ProtNLM"/>
    </source>
</evidence>
<dbReference type="Pfam" id="PF14335">
    <property type="entry name" value="DUF4391"/>
    <property type="match status" value="1"/>
</dbReference>
<comment type="caution">
    <text evidence="1">The sequence shown here is derived from an EMBL/GenBank/DDBJ whole genome shotgun (WGS) entry which is preliminary data.</text>
</comment>
<sequence>MSAQGCGSVSAISLGLPPATAVPEGRGELPRQIFYAKRPVSARLRQRFANDLAAVDMLALLRPANTGLAEGQATKEILVMGLKLTCQDPPLEIVDHIAAMRSSGIIFVCVRPALDKEGGPTGGEECALAVRRPLPAKPGHERIYRDFASPWRPAGKTRLTLAGDDLDQAWEGLNAQVILDSSDGSDVDGRIARRAQVADLVAQEAKLAKDHARAKDATQRNQAYAKLHKVRTQLKELGALDGLDEA</sequence>
<accession>A0A366KDK4</accession>
<dbReference type="RefSeq" id="WP_113852881.1">
    <property type="nucleotide sequence ID" value="NZ_PDCH01000002.1"/>
</dbReference>
<reference evidence="1 2" key="1">
    <citation type="submission" date="2017-10" db="EMBL/GenBank/DDBJ databases">
        <title>Bifidobacterium xylocopum sp. nov. and Bifidobacterium aemilianum sp. nov., from the carpenter bee (Xylocopa violacea) digestive tract.</title>
        <authorList>
            <person name="Alberoni D."/>
            <person name="Baffoni L."/>
            <person name="Di Gioia D."/>
            <person name="Gaggia F."/>
            <person name="Biavati B."/>
        </authorList>
    </citation>
    <scope>NUCLEOTIDE SEQUENCE [LARGE SCALE GENOMIC DNA]</scope>
    <source>
        <strain evidence="1 2">XV2</strain>
    </source>
</reference>
<evidence type="ECO:0000313" key="2">
    <source>
        <dbReference type="Proteomes" id="UP000252345"/>
    </source>
</evidence>
<evidence type="ECO:0000313" key="1">
    <source>
        <dbReference type="EMBL" id="RBP99784.1"/>
    </source>
</evidence>
<dbReference type="EMBL" id="PDCH01000002">
    <property type="protein sequence ID" value="RBP99784.1"/>
    <property type="molecule type" value="Genomic_DNA"/>
</dbReference>
<dbReference type="AlphaFoldDB" id="A0A366KDK4"/>
<dbReference type="OrthoDB" id="3237262at2"/>
<proteinExistence type="predicted"/>
<organism evidence="1 2">
    <name type="scientific">Bifidobacterium xylocopae</name>
    <dbReference type="NCBI Taxonomy" id="2493119"/>
    <lineage>
        <taxon>Bacteria</taxon>
        <taxon>Bacillati</taxon>
        <taxon>Actinomycetota</taxon>
        <taxon>Actinomycetes</taxon>
        <taxon>Bifidobacteriales</taxon>
        <taxon>Bifidobacteriaceae</taxon>
        <taxon>Bifidobacterium</taxon>
    </lineage>
</organism>
<gene>
    <name evidence="1" type="ORF">CRD59_01730</name>
</gene>